<dbReference type="EMBL" id="WNLA01000001">
    <property type="protein sequence ID" value="MTW00699.1"/>
    <property type="molecule type" value="Genomic_DNA"/>
</dbReference>
<dbReference type="InterPro" id="IPR003593">
    <property type="entry name" value="AAA+_ATPase"/>
</dbReference>
<dbReference type="Gene3D" id="3.40.50.300">
    <property type="entry name" value="P-loop containing nucleotide triphosphate hydrolases"/>
    <property type="match status" value="1"/>
</dbReference>
<name>A0A6L6PTU9_9BURK</name>
<evidence type="ECO:0000313" key="5">
    <source>
        <dbReference type="EMBL" id="MTW00699.1"/>
    </source>
</evidence>
<dbReference type="CDD" id="cd03230">
    <property type="entry name" value="ABC_DR_subfamily_A"/>
    <property type="match status" value="1"/>
</dbReference>
<dbReference type="InterPro" id="IPR027417">
    <property type="entry name" value="P-loop_NTPase"/>
</dbReference>
<feature type="domain" description="ABC transporter" evidence="4">
    <location>
        <begin position="6"/>
        <end position="232"/>
    </location>
</feature>
<organism evidence="5 6">
    <name type="scientific">Pseudoduganella ginsengisoli</name>
    <dbReference type="NCBI Taxonomy" id="1462440"/>
    <lineage>
        <taxon>Bacteria</taxon>
        <taxon>Pseudomonadati</taxon>
        <taxon>Pseudomonadota</taxon>
        <taxon>Betaproteobacteria</taxon>
        <taxon>Burkholderiales</taxon>
        <taxon>Oxalobacteraceae</taxon>
        <taxon>Telluria group</taxon>
        <taxon>Pseudoduganella</taxon>
    </lineage>
</organism>
<gene>
    <name evidence="5" type="ORF">GM668_01225</name>
</gene>
<dbReference type="PROSITE" id="PS50893">
    <property type="entry name" value="ABC_TRANSPORTER_2"/>
    <property type="match status" value="1"/>
</dbReference>
<evidence type="ECO:0000259" key="4">
    <source>
        <dbReference type="PROSITE" id="PS50893"/>
    </source>
</evidence>
<dbReference type="GO" id="GO:0005524">
    <property type="term" value="F:ATP binding"/>
    <property type="evidence" value="ECO:0007669"/>
    <property type="project" value="UniProtKB-KW"/>
</dbReference>
<keyword evidence="1" id="KW-0472">Membrane</keyword>
<evidence type="ECO:0000256" key="3">
    <source>
        <dbReference type="ARBA" id="ARBA00022840"/>
    </source>
</evidence>
<dbReference type="Proteomes" id="UP000484015">
    <property type="component" value="Unassembled WGS sequence"/>
</dbReference>
<evidence type="ECO:0000313" key="6">
    <source>
        <dbReference type="Proteomes" id="UP000484015"/>
    </source>
</evidence>
<proteinExistence type="predicted"/>
<dbReference type="RefSeq" id="WP_155437107.1">
    <property type="nucleotide sequence ID" value="NZ_WNLA01000001.1"/>
</dbReference>
<dbReference type="AlphaFoldDB" id="A0A6L6PTU9"/>
<keyword evidence="6" id="KW-1185">Reference proteome</keyword>
<evidence type="ECO:0000256" key="1">
    <source>
        <dbReference type="ARBA" id="ARBA00022475"/>
    </source>
</evidence>
<keyword evidence="2" id="KW-0547">Nucleotide-binding</keyword>
<comment type="caution">
    <text evidence="5">The sequence shown here is derived from an EMBL/GenBank/DDBJ whole genome shotgun (WGS) entry which is preliminary data.</text>
</comment>
<dbReference type="SUPFAM" id="SSF52540">
    <property type="entry name" value="P-loop containing nucleoside triphosphate hydrolases"/>
    <property type="match status" value="1"/>
</dbReference>
<dbReference type="PROSITE" id="PS00211">
    <property type="entry name" value="ABC_TRANSPORTER_1"/>
    <property type="match status" value="1"/>
</dbReference>
<evidence type="ECO:0000256" key="2">
    <source>
        <dbReference type="ARBA" id="ARBA00022741"/>
    </source>
</evidence>
<dbReference type="InterPro" id="IPR017871">
    <property type="entry name" value="ABC_transporter-like_CS"/>
</dbReference>
<sequence length="277" mass="30379">MNDFTIRASQLTLRRNGAKVLDNVTLDIPAGAVVGLVGRNGAGKSTLLRCLAGLAAPDSGNASLLGCPSLQLTDTVRERIGYVAQTPDLFEWMTVEKHLFTIGRAYPRWTEERCLALAARLNLPLNVRVTALSGGDQQKLSVVLALAHDPDVLLFDEPVASLDPMTRREFMRAIFSGERATERTVIISSHILSDLERVVTHVAFIRDGQLQLVDDWDAMLECYRLIPQAVANGPVPPDAVVHYTRSGQRLIDTRRAPALAQTGRSLSLDELFVELNS</sequence>
<dbReference type="Pfam" id="PF00005">
    <property type="entry name" value="ABC_tran"/>
    <property type="match status" value="1"/>
</dbReference>
<protein>
    <submittedName>
        <fullName evidence="5">ATP-binding cassette domain-containing protein</fullName>
    </submittedName>
</protein>
<dbReference type="InterPro" id="IPR003439">
    <property type="entry name" value="ABC_transporter-like_ATP-bd"/>
</dbReference>
<dbReference type="OrthoDB" id="9804819at2"/>
<accession>A0A6L6PTU9</accession>
<dbReference type="GO" id="GO:0016887">
    <property type="term" value="F:ATP hydrolysis activity"/>
    <property type="evidence" value="ECO:0007669"/>
    <property type="project" value="InterPro"/>
</dbReference>
<dbReference type="SMART" id="SM00382">
    <property type="entry name" value="AAA"/>
    <property type="match status" value="1"/>
</dbReference>
<reference evidence="5 6" key="1">
    <citation type="submission" date="2019-11" db="EMBL/GenBank/DDBJ databases">
        <title>Type strains purchased from KCTC, JCM and DSMZ.</title>
        <authorList>
            <person name="Lu H."/>
        </authorList>
    </citation>
    <scope>NUCLEOTIDE SEQUENCE [LARGE SCALE GENOMIC DNA]</scope>
    <source>
        <strain evidence="5 6">KCTC 42409</strain>
    </source>
</reference>
<dbReference type="PANTHER" id="PTHR43158:SF10">
    <property type="entry name" value="ABC TRANSPORTER ATP-BINDING PROTEIN YTRB"/>
    <property type="match status" value="1"/>
</dbReference>
<keyword evidence="3 5" id="KW-0067">ATP-binding</keyword>
<dbReference type="PANTHER" id="PTHR43158">
    <property type="entry name" value="SKFA PEPTIDE EXPORT ATP-BINDING PROTEIN SKFE"/>
    <property type="match status" value="1"/>
</dbReference>
<keyword evidence="1" id="KW-1003">Cell membrane</keyword>